<sequence length="78" mass="8712">MQVIEEVKLEFGRKNVMSEEKYFLFLARLLRIKVKAALVLGASNTIALHRILDVAALLRSEVTQESLVCLGFIPAPVT</sequence>
<keyword evidence="2" id="KW-1185">Reference proteome</keyword>
<dbReference type="EMBL" id="CAKXAJ010024915">
    <property type="protein sequence ID" value="CAH2232739.1"/>
    <property type="molecule type" value="Genomic_DNA"/>
</dbReference>
<dbReference type="Proteomes" id="UP000838756">
    <property type="component" value="Unassembled WGS sequence"/>
</dbReference>
<gene>
    <name evidence="1" type="primary">jg15487</name>
    <name evidence="1" type="ORF">PAEG_LOCUS10955</name>
</gene>
<evidence type="ECO:0000313" key="1">
    <source>
        <dbReference type="EMBL" id="CAH2232739.1"/>
    </source>
</evidence>
<dbReference type="AlphaFoldDB" id="A0A8S4R7Q8"/>
<accession>A0A8S4R7Q8</accession>
<protein>
    <submittedName>
        <fullName evidence="1">Jg15487 protein</fullName>
    </submittedName>
</protein>
<name>A0A8S4R7Q8_9NEOP</name>
<organism evidence="1 2">
    <name type="scientific">Pararge aegeria aegeria</name>
    <dbReference type="NCBI Taxonomy" id="348720"/>
    <lineage>
        <taxon>Eukaryota</taxon>
        <taxon>Metazoa</taxon>
        <taxon>Ecdysozoa</taxon>
        <taxon>Arthropoda</taxon>
        <taxon>Hexapoda</taxon>
        <taxon>Insecta</taxon>
        <taxon>Pterygota</taxon>
        <taxon>Neoptera</taxon>
        <taxon>Endopterygota</taxon>
        <taxon>Lepidoptera</taxon>
        <taxon>Glossata</taxon>
        <taxon>Ditrysia</taxon>
        <taxon>Papilionoidea</taxon>
        <taxon>Nymphalidae</taxon>
        <taxon>Satyrinae</taxon>
        <taxon>Satyrini</taxon>
        <taxon>Parargina</taxon>
        <taxon>Pararge</taxon>
    </lineage>
</organism>
<comment type="caution">
    <text evidence="1">The sequence shown here is derived from an EMBL/GenBank/DDBJ whole genome shotgun (WGS) entry which is preliminary data.</text>
</comment>
<evidence type="ECO:0000313" key="2">
    <source>
        <dbReference type="Proteomes" id="UP000838756"/>
    </source>
</evidence>
<reference evidence="1" key="1">
    <citation type="submission" date="2022-03" db="EMBL/GenBank/DDBJ databases">
        <authorList>
            <person name="Lindestad O."/>
        </authorList>
    </citation>
    <scope>NUCLEOTIDE SEQUENCE</scope>
</reference>
<proteinExistence type="predicted"/>